<sequence length="209" mass="23396">MIEYVVLGVALLFVGALLYGTWRRHEAFTTIKGNYPPWIEIQRQVSAIFDQYYTYDLSEFAKIGEKDVYAAGKAALNAALQNPQAVDFGEIPIVMFIQDPSKLESTNNDQQKQLAVYIRQFQKHLPPGFVPDLINAPITTHMGVLEAARKYVGSLIKSYDNKKPGPFPIMGLIAGFYALEVLSVTFKNAVIGEHMLIAFQRINPVPKTT</sequence>
<name>A0A6C0HM26_9ZZZZ</name>
<evidence type="ECO:0000313" key="1">
    <source>
        <dbReference type="EMBL" id="QHT80993.1"/>
    </source>
</evidence>
<accession>A0A6C0HM26</accession>
<protein>
    <submittedName>
        <fullName evidence="1">Uncharacterized protein</fullName>
    </submittedName>
</protein>
<proteinExistence type="predicted"/>
<dbReference type="AlphaFoldDB" id="A0A6C0HM26"/>
<dbReference type="EMBL" id="MN739976">
    <property type="protein sequence ID" value="QHT80993.1"/>
    <property type="molecule type" value="Genomic_DNA"/>
</dbReference>
<organism evidence="1">
    <name type="scientific">viral metagenome</name>
    <dbReference type="NCBI Taxonomy" id="1070528"/>
    <lineage>
        <taxon>unclassified sequences</taxon>
        <taxon>metagenomes</taxon>
        <taxon>organismal metagenomes</taxon>
    </lineage>
</organism>
<reference evidence="1" key="1">
    <citation type="journal article" date="2020" name="Nature">
        <title>Giant virus diversity and host interactions through global metagenomics.</title>
        <authorList>
            <person name="Schulz F."/>
            <person name="Roux S."/>
            <person name="Paez-Espino D."/>
            <person name="Jungbluth S."/>
            <person name="Walsh D.A."/>
            <person name="Denef V.J."/>
            <person name="McMahon K.D."/>
            <person name="Konstantinidis K.T."/>
            <person name="Eloe-Fadrosh E.A."/>
            <person name="Kyrpides N.C."/>
            <person name="Woyke T."/>
        </authorList>
    </citation>
    <scope>NUCLEOTIDE SEQUENCE</scope>
    <source>
        <strain evidence="1">GVMAG-M-3300023184-135</strain>
    </source>
</reference>